<dbReference type="Pfam" id="PF00561">
    <property type="entry name" value="Abhydrolase_1"/>
    <property type="match status" value="1"/>
</dbReference>
<dbReference type="AlphaFoldDB" id="A0A3S0RGU5"/>
<name>A0A3S0RGU5_9BACI</name>
<accession>A0A3S0RGU5</accession>
<dbReference type="InterPro" id="IPR050471">
    <property type="entry name" value="AB_hydrolase"/>
</dbReference>
<gene>
    <name evidence="2" type="ORF">EK386_18630</name>
</gene>
<comment type="caution">
    <text evidence="2">The sequence shown here is derived from an EMBL/GenBank/DDBJ whole genome shotgun (WGS) entry which is preliminary data.</text>
</comment>
<dbReference type="InterPro" id="IPR000073">
    <property type="entry name" value="AB_hydrolase_1"/>
</dbReference>
<dbReference type="Proteomes" id="UP000287910">
    <property type="component" value="Unassembled WGS sequence"/>
</dbReference>
<reference evidence="2 3" key="1">
    <citation type="submission" date="2018-12" db="EMBL/GenBank/DDBJ databases">
        <title>Lysinibacillus antri sp. nov., isolated from a cave soil.</title>
        <authorList>
            <person name="Narsing Rao M.P."/>
            <person name="Zhang H."/>
            <person name="Dong Z.-Y."/>
            <person name="Niu X.-K."/>
            <person name="Zhang K."/>
            <person name="Fang B.-Z."/>
            <person name="Kang Y.-Q."/>
            <person name="Xiao M."/>
            <person name="Li W.-J."/>
        </authorList>
    </citation>
    <scope>NUCLEOTIDE SEQUENCE [LARGE SCALE GENOMIC DNA]</scope>
    <source>
        <strain evidence="2 3">SYSU K30002</strain>
    </source>
</reference>
<evidence type="ECO:0000313" key="3">
    <source>
        <dbReference type="Proteomes" id="UP000287910"/>
    </source>
</evidence>
<dbReference type="Gene3D" id="3.40.50.1820">
    <property type="entry name" value="alpha/beta hydrolase"/>
    <property type="match status" value="1"/>
</dbReference>
<feature type="domain" description="AB hydrolase-1" evidence="1">
    <location>
        <begin position="25"/>
        <end position="264"/>
    </location>
</feature>
<organism evidence="2 3">
    <name type="scientific">Lysinibacillus antri</name>
    <dbReference type="NCBI Taxonomy" id="2498145"/>
    <lineage>
        <taxon>Bacteria</taxon>
        <taxon>Bacillati</taxon>
        <taxon>Bacillota</taxon>
        <taxon>Bacilli</taxon>
        <taxon>Bacillales</taxon>
        <taxon>Bacillaceae</taxon>
        <taxon>Lysinibacillus</taxon>
    </lineage>
</organism>
<evidence type="ECO:0000313" key="2">
    <source>
        <dbReference type="EMBL" id="RUL47281.1"/>
    </source>
</evidence>
<evidence type="ECO:0000259" key="1">
    <source>
        <dbReference type="Pfam" id="PF00561"/>
    </source>
</evidence>
<keyword evidence="2" id="KW-0378">Hydrolase</keyword>
<dbReference type="EMBL" id="RYYR01000041">
    <property type="protein sequence ID" value="RUL47281.1"/>
    <property type="molecule type" value="Genomic_DNA"/>
</dbReference>
<protein>
    <submittedName>
        <fullName evidence="2">Alpha/beta hydrolase</fullName>
    </submittedName>
</protein>
<dbReference type="RefSeq" id="WP_126660689.1">
    <property type="nucleotide sequence ID" value="NZ_RYYR01000041.1"/>
</dbReference>
<dbReference type="PANTHER" id="PTHR43433">
    <property type="entry name" value="HYDROLASE, ALPHA/BETA FOLD FAMILY PROTEIN"/>
    <property type="match status" value="1"/>
</dbReference>
<dbReference type="GO" id="GO:0016787">
    <property type="term" value="F:hydrolase activity"/>
    <property type="evidence" value="ECO:0007669"/>
    <property type="project" value="UniProtKB-KW"/>
</dbReference>
<proteinExistence type="predicted"/>
<sequence length="291" mass="33217">MERKIEIFQCEGMSIEYSIIGKGEPILVLHGGHSNCYEEFGYKHLVENGFSLITPSRAGYGRTSKAVGESLAVACTHYAKLLHQLNIEKVHVLAISAGGPSGLYFAANYPELVSTLTLQSAVTKKWLTPKDLTYQAARILFNPKTERLTWGLIAWMNNLFPRFIFRQMFPSFSKLNYREAGDIKQSDVEAIRRMNNRQRSGEGFFIDIKQANEIKRDHLRKISCPTLILHSQYDGSVSLEHPHYAHQHIPSSTLYLLETWGHLIWLGHSSTMTDEKMMQFLKENEVEIKAL</sequence>
<dbReference type="InterPro" id="IPR029058">
    <property type="entry name" value="AB_hydrolase_fold"/>
</dbReference>
<keyword evidence="3" id="KW-1185">Reference proteome</keyword>
<dbReference type="PANTHER" id="PTHR43433:SF1">
    <property type="entry name" value="BLL5160 PROTEIN"/>
    <property type="match status" value="1"/>
</dbReference>
<dbReference type="SUPFAM" id="SSF53474">
    <property type="entry name" value="alpha/beta-Hydrolases"/>
    <property type="match status" value="1"/>
</dbReference>